<feature type="transmembrane region" description="Helical" evidence="2">
    <location>
        <begin position="354"/>
        <end position="374"/>
    </location>
</feature>
<evidence type="ECO:0000259" key="3">
    <source>
        <dbReference type="Pfam" id="PF01757"/>
    </source>
</evidence>
<keyword evidence="4" id="KW-0808">Transferase</keyword>
<dbReference type="PANTHER" id="PTHR23028">
    <property type="entry name" value="ACETYLTRANSFERASE"/>
    <property type="match status" value="1"/>
</dbReference>
<gene>
    <name evidence="4" type="ORF">BN11_3020002</name>
</gene>
<feature type="transmembrane region" description="Helical" evidence="2">
    <location>
        <begin position="184"/>
        <end position="204"/>
    </location>
</feature>
<feature type="transmembrane region" description="Helical" evidence="2">
    <location>
        <begin position="287"/>
        <end position="312"/>
    </location>
</feature>
<dbReference type="InterPro" id="IPR050879">
    <property type="entry name" value="Acyltransferase_3"/>
</dbReference>
<keyword evidence="4" id="KW-0012">Acyltransferase</keyword>
<accession>W6K3P4</accession>
<dbReference type="GO" id="GO:0016020">
    <property type="term" value="C:membrane"/>
    <property type="evidence" value="ECO:0007669"/>
    <property type="project" value="TreeGrafter"/>
</dbReference>
<proteinExistence type="predicted"/>
<feature type="transmembrane region" description="Helical" evidence="2">
    <location>
        <begin position="254"/>
        <end position="275"/>
    </location>
</feature>
<dbReference type="Proteomes" id="UP000035763">
    <property type="component" value="Unassembled WGS sequence"/>
</dbReference>
<dbReference type="EMBL" id="CAJA01000227">
    <property type="protein sequence ID" value="CCH73619.1"/>
    <property type="molecule type" value="Genomic_DNA"/>
</dbReference>
<keyword evidence="5" id="KW-1185">Reference proteome</keyword>
<feature type="transmembrane region" description="Helical" evidence="2">
    <location>
        <begin position="105"/>
        <end position="123"/>
    </location>
</feature>
<sequence>MTRGRGTDGMPRRGTDAMPPQGDGLPRHVGALDGLRAVAVALVVATHAAYLSGSVTTGGLWGRLLGRGDFGVALFFALSGYLLHRGFLTAPQERLALGSYYLRRLARVLPAYWVALAAVVALARPPALDSVLHALAVQIYAPGSHIPSFSQSWSVATELSFYLLLPLVAAALHRLRRRRPDAPLRLLVWLLGPAVLLAGLIPGADLEHDVPVERWLPARAGCFLVGMILAEAIARPDHPITRRLRAGTRTPGPVLALGGAAYLLATTPLAGLLTLGTISGWHLGIKMLLSCVVSGALLAPVVLWPGSGYAAWLARPWLRTLGRISYGIFLWHLPVFVALYAVSGARIFNGGLAALLAIGVPVTLGLAAASYRWIELPAMRWAARRRRVPAPAPGSGDPTAADVTAADAPAPARPAARPRD</sequence>
<evidence type="ECO:0000313" key="4">
    <source>
        <dbReference type="EMBL" id="CCH73619.1"/>
    </source>
</evidence>
<dbReference type="GO" id="GO:0009103">
    <property type="term" value="P:lipopolysaccharide biosynthetic process"/>
    <property type="evidence" value="ECO:0007669"/>
    <property type="project" value="TreeGrafter"/>
</dbReference>
<name>W6K3P4_9MICO</name>
<dbReference type="InterPro" id="IPR002656">
    <property type="entry name" value="Acyl_transf_3_dom"/>
</dbReference>
<feature type="compositionally biased region" description="Low complexity" evidence="1">
    <location>
        <begin position="397"/>
        <end position="420"/>
    </location>
</feature>
<reference evidence="4 5" key="1">
    <citation type="journal article" date="2013" name="ISME J.">
        <title>A metabolic model for members of the genus Tetrasphaera involved in enhanced biological phosphorus removal.</title>
        <authorList>
            <person name="Kristiansen R."/>
            <person name="Nguyen H.T.T."/>
            <person name="Saunders A.M."/>
            <person name="Nielsen J.L."/>
            <person name="Wimmer R."/>
            <person name="Le V.Q."/>
            <person name="McIlroy S.J."/>
            <person name="Petrovski S."/>
            <person name="Seviour R.J."/>
            <person name="Calteau A."/>
            <person name="Nielsen K.L."/>
            <person name="Nielsen P.H."/>
        </authorList>
    </citation>
    <scope>NUCLEOTIDE SEQUENCE [LARGE SCALE GENOMIC DNA]</scope>
    <source>
        <strain evidence="4 5">Ben110</strain>
    </source>
</reference>
<keyword evidence="2" id="KW-0812">Transmembrane</keyword>
<organism evidence="4 5">
    <name type="scientific">Nostocoides australiense Ben110</name>
    <dbReference type="NCBI Taxonomy" id="1193182"/>
    <lineage>
        <taxon>Bacteria</taxon>
        <taxon>Bacillati</taxon>
        <taxon>Actinomycetota</taxon>
        <taxon>Actinomycetes</taxon>
        <taxon>Micrococcales</taxon>
        <taxon>Intrasporangiaceae</taxon>
        <taxon>Nostocoides</taxon>
    </lineage>
</organism>
<keyword evidence="2" id="KW-1133">Transmembrane helix</keyword>
<feature type="transmembrane region" description="Helical" evidence="2">
    <location>
        <begin position="216"/>
        <end position="234"/>
    </location>
</feature>
<feature type="transmembrane region" description="Helical" evidence="2">
    <location>
        <begin position="64"/>
        <end position="84"/>
    </location>
</feature>
<feature type="transmembrane region" description="Helical" evidence="2">
    <location>
        <begin position="34"/>
        <end position="52"/>
    </location>
</feature>
<feature type="domain" description="Acyltransferase 3" evidence="3">
    <location>
        <begin position="31"/>
        <end position="369"/>
    </location>
</feature>
<evidence type="ECO:0000313" key="5">
    <source>
        <dbReference type="Proteomes" id="UP000035763"/>
    </source>
</evidence>
<dbReference type="Pfam" id="PF01757">
    <property type="entry name" value="Acyl_transf_3"/>
    <property type="match status" value="1"/>
</dbReference>
<feature type="region of interest" description="Disordered" evidence="1">
    <location>
        <begin position="1"/>
        <end position="23"/>
    </location>
</feature>
<dbReference type="PANTHER" id="PTHR23028:SF53">
    <property type="entry name" value="ACYL_TRANSF_3 DOMAIN-CONTAINING PROTEIN"/>
    <property type="match status" value="1"/>
</dbReference>
<feature type="transmembrane region" description="Helical" evidence="2">
    <location>
        <begin position="153"/>
        <end position="172"/>
    </location>
</feature>
<keyword evidence="2" id="KW-0472">Membrane</keyword>
<evidence type="ECO:0000256" key="1">
    <source>
        <dbReference type="SAM" id="MobiDB-lite"/>
    </source>
</evidence>
<comment type="caution">
    <text evidence="4">The sequence shown here is derived from an EMBL/GenBank/DDBJ whole genome shotgun (WGS) entry which is preliminary data.</text>
</comment>
<dbReference type="AlphaFoldDB" id="W6K3P4"/>
<dbReference type="STRING" id="1193182.BN11_3020002"/>
<dbReference type="RefSeq" id="WP_083433806.1">
    <property type="nucleotide sequence ID" value="NZ_HG764815.1"/>
</dbReference>
<feature type="region of interest" description="Disordered" evidence="1">
    <location>
        <begin position="388"/>
        <end position="420"/>
    </location>
</feature>
<protein>
    <submittedName>
        <fullName evidence="4">Putative acyltransferase</fullName>
    </submittedName>
</protein>
<feature type="transmembrane region" description="Helical" evidence="2">
    <location>
        <begin position="324"/>
        <end position="342"/>
    </location>
</feature>
<evidence type="ECO:0000256" key="2">
    <source>
        <dbReference type="SAM" id="Phobius"/>
    </source>
</evidence>
<dbReference type="GO" id="GO:0016747">
    <property type="term" value="F:acyltransferase activity, transferring groups other than amino-acyl groups"/>
    <property type="evidence" value="ECO:0007669"/>
    <property type="project" value="InterPro"/>
</dbReference>
<dbReference type="OrthoDB" id="5242306at2"/>